<feature type="transmembrane region" description="Helical" evidence="6">
    <location>
        <begin position="251"/>
        <end position="270"/>
    </location>
</feature>
<comment type="subcellular location">
    <subcellularLocation>
        <location evidence="1">Membrane</location>
    </subcellularLocation>
</comment>
<feature type="region of interest" description="Disordered" evidence="5">
    <location>
        <begin position="358"/>
        <end position="425"/>
    </location>
</feature>
<dbReference type="Pfam" id="PF04116">
    <property type="entry name" value="FA_hydroxylase"/>
    <property type="match status" value="1"/>
</dbReference>
<feature type="transmembrane region" description="Helical" evidence="6">
    <location>
        <begin position="276"/>
        <end position="295"/>
    </location>
</feature>
<feature type="compositionally biased region" description="Acidic residues" evidence="5">
    <location>
        <begin position="395"/>
        <end position="405"/>
    </location>
</feature>
<evidence type="ECO:0000256" key="4">
    <source>
        <dbReference type="ARBA" id="ARBA00023136"/>
    </source>
</evidence>
<evidence type="ECO:0000256" key="5">
    <source>
        <dbReference type="SAM" id="MobiDB-lite"/>
    </source>
</evidence>
<keyword evidence="2 6" id="KW-0812">Transmembrane</keyword>
<evidence type="ECO:0000256" key="6">
    <source>
        <dbReference type="SAM" id="Phobius"/>
    </source>
</evidence>
<feature type="compositionally biased region" description="Basic and acidic residues" evidence="5">
    <location>
        <begin position="385"/>
        <end position="394"/>
    </location>
</feature>
<organism evidence="8 9">
    <name type="scientific">Salinomyces thailandicus</name>
    <dbReference type="NCBI Taxonomy" id="706561"/>
    <lineage>
        <taxon>Eukaryota</taxon>
        <taxon>Fungi</taxon>
        <taxon>Dikarya</taxon>
        <taxon>Ascomycota</taxon>
        <taxon>Pezizomycotina</taxon>
        <taxon>Dothideomycetes</taxon>
        <taxon>Dothideomycetidae</taxon>
        <taxon>Mycosphaerellales</taxon>
        <taxon>Teratosphaeriaceae</taxon>
        <taxon>Salinomyces</taxon>
    </lineage>
</organism>
<evidence type="ECO:0000256" key="2">
    <source>
        <dbReference type="ARBA" id="ARBA00022692"/>
    </source>
</evidence>
<keyword evidence="4 6" id="KW-0472">Membrane</keyword>
<accession>A0A4U0U112</accession>
<dbReference type="OrthoDB" id="408954at2759"/>
<evidence type="ECO:0000256" key="1">
    <source>
        <dbReference type="ARBA" id="ARBA00004370"/>
    </source>
</evidence>
<evidence type="ECO:0000259" key="7">
    <source>
        <dbReference type="Pfam" id="PF04116"/>
    </source>
</evidence>
<reference evidence="8 9" key="1">
    <citation type="submission" date="2017-03" db="EMBL/GenBank/DDBJ databases">
        <title>Genomes of endolithic fungi from Antarctica.</title>
        <authorList>
            <person name="Coleine C."/>
            <person name="Masonjones S."/>
            <person name="Stajich J.E."/>
        </authorList>
    </citation>
    <scope>NUCLEOTIDE SEQUENCE [LARGE SCALE GENOMIC DNA]</scope>
    <source>
        <strain evidence="8 9">CCFEE 6315</strain>
    </source>
</reference>
<gene>
    <name evidence="8" type="ORF">B0A50_02930</name>
</gene>
<evidence type="ECO:0000313" key="9">
    <source>
        <dbReference type="Proteomes" id="UP000308549"/>
    </source>
</evidence>
<sequence>MATTLQSMRDQLVYYAGYAQGRYYLPRSLPELYGQVVSKVTGLVAIPLPLLSFLVLPFFGGSPALVNLMIFGLTWSALVASYDPLQVEFGGTLLVRLLCFLLPALGFLAFDSAVPSLAKGLKARGEKQLPIQLGRKKLLEIVGVAVFNILLSIAVQAGLELLTTQVLHLRSNLKITATVPLPWTILKDVAKGFVLRGCLRYAIHRYVLHAFKTPLRTWHLSWQHSIRLPFSLVAAYDHPVVYLLSQWLPVFLPAFVFRFHVLTWHVLLAVTSLEDLFVYSGYAVLPSSIVLAGMARRTDSHFAMVKGGKPVGNYGQLGILDFVFGTTCNDEVDVMDDLQSEAEKHRFQERIENSVQGAMSGLKGDQQSDSSPKDAEDSADEHEDDAAADKKEEAADAEIGADENADGNPAPQGQRKSSRRKPRRA</sequence>
<feature type="domain" description="Fatty acid hydroxylase" evidence="7">
    <location>
        <begin position="191"/>
        <end position="326"/>
    </location>
</feature>
<dbReference type="GO" id="GO:0016491">
    <property type="term" value="F:oxidoreductase activity"/>
    <property type="evidence" value="ECO:0007669"/>
    <property type="project" value="InterPro"/>
</dbReference>
<feature type="compositionally biased region" description="Basic residues" evidence="5">
    <location>
        <begin position="416"/>
        <end position="425"/>
    </location>
</feature>
<dbReference type="GO" id="GO:0005506">
    <property type="term" value="F:iron ion binding"/>
    <property type="evidence" value="ECO:0007669"/>
    <property type="project" value="InterPro"/>
</dbReference>
<evidence type="ECO:0000256" key="3">
    <source>
        <dbReference type="ARBA" id="ARBA00022989"/>
    </source>
</evidence>
<keyword evidence="9" id="KW-1185">Reference proteome</keyword>
<feature type="transmembrane region" description="Helical" evidence="6">
    <location>
        <begin position="94"/>
        <end position="117"/>
    </location>
</feature>
<evidence type="ECO:0000313" key="8">
    <source>
        <dbReference type="EMBL" id="TKA28603.1"/>
    </source>
</evidence>
<dbReference type="InterPro" id="IPR050307">
    <property type="entry name" value="Sterol_Desaturase_Related"/>
</dbReference>
<dbReference type="GO" id="GO:0016020">
    <property type="term" value="C:membrane"/>
    <property type="evidence" value="ECO:0007669"/>
    <property type="project" value="UniProtKB-SubCell"/>
</dbReference>
<dbReference type="AlphaFoldDB" id="A0A4U0U112"/>
<name>A0A4U0U112_9PEZI</name>
<comment type="caution">
    <text evidence="8">The sequence shown here is derived from an EMBL/GenBank/DDBJ whole genome shotgun (WGS) entry which is preliminary data.</text>
</comment>
<dbReference type="GO" id="GO:0008610">
    <property type="term" value="P:lipid biosynthetic process"/>
    <property type="evidence" value="ECO:0007669"/>
    <property type="project" value="InterPro"/>
</dbReference>
<keyword evidence="3 6" id="KW-1133">Transmembrane helix</keyword>
<dbReference type="Proteomes" id="UP000308549">
    <property type="component" value="Unassembled WGS sequence"/>
</dbReference>
<proteinExistence type="predicted"/>
<dbReference type="InterPro" id="IPR006694">
    <property type="entry name" value="Fatty_acid_hydroxylase"/>
</dbReference>
<dbReference type="PANTHER" id="PTHR11863">
    <property type="entry name" value="STEROL DESATURASE"/>
    <property type="match status" value="1"/>
</dbReference>
<dbReference type="EMBL" id="NAJL01000017">
    <property type="protein sequence ID" value="TKA28603.1"/>
    <property type="molecule type" value="Genomic_DNA"/>
</dbReference>
<protein>
    <recommendedName>
        <fullName evidence="7">Fatty acid hydroxylase domain-containing protein</fullName>
    </recommendedName>
</protein>
<feature type="transmembrane region" description="Helical" evidence="6">
    <location>
        <begin position="138"/>
        <end position="159"/>
    </location>
</feature>